<dbReference type="SUPFAM" id="SSF53474">
    <property type="entry name" value="alpha/beta-Hydrolases"/>
    <property type="match status" value="1"/>
</dbReference>
<dbReference type="VEuPathDB" id="VectorBase:LDEU009738"/>
<dbReference type="Pfam" id="PF05577">
    <property type="entry name" value="Peptidase_S28"/>
    <property type="match status" value="1"/>
</dbReference>
<organism evidence="6 7">
    <name type="scientific">Leptotrombidium deliense</name>
    <dbReference type="NCBI Taxonomy" id="299467"/>
    <lineage>
        <taxon>Eukaryota</taxon>
        <taxon>Metazoa</taxon>
        <taxon>Ecdysozoa</taxon>
        <taxon>Arthropoda</taxon>
        <taxon>Chelicerata</taxon>
        <taxon>Arachnida</taxon>
        <taxon>Acari</taxon>
        <taxon>Acariformes</taxon>
        <taxon>Trombidiformes</taxon>
        <taxon>Prostigmata</taxon>
        <taxon>Anystina</taxon>
        <taxon>Parasitengona</taxon>
        <taxon>Trombiculoidea</taxon>
        <taxon>Trombiculidae</taxon>
        <taxon>Leptotrombidium</taxon>
    </lineage>
</organism>
<comment type="similarity">
    <text evidence="1">Belongs to the peptidase S28 family.</text>
</comment>
<dbReference type="InterPro" id="IPR008758">
    <property type="entry name" value="Peptidase_S28"/>
</dbReference>
<dbReference type="EMBL" id="NCKV01009193">
    <property type="protein sequence ID" value="RWS22302.1"/>
    <property type="molecule type" value="Genomic_DNA"/>
</dbReference>
<proteinExistence type="inferred from homology"/>
<dbReference type="Gene3D" id="3.40.50.1820">
    <property type="entry name" value="alpha/beta hydrolase"/>
    <property type="match status" value="1"/>
</dbReference>
<dbReference type="Proteomes" id="UP000288716">
    <property type="component" value="Unassembled WGS sequence"/>
</dbReference>
<keyword evidence="6" id="KW-0121">Carboxypeptidase</keyword>
<dbReference type="GO" id="GO:0070008">
    <property type="term" value="F:serine-type exopeptidase activity"/>
    <property type="evidence" value="ECO:0007669"/>
    <property type="project" value="InterPro"/>
</dbReference>
<dbReference type="GO" id="GO:0004180">
    <property type="term" value="F:carboxypeptidase activity"/>
    <property type="evidence" value="ECO:0007669"/>
    <property type="project" value="UniProtKB-KW"/>
</dbReference>
<gene>
    <name evidence="6" type="ORF">B4U80_02789</name>
</gene>
<evidence type="ECO:0000313" key="6">
    <source>
        <dbReference type="EMBL" id="RWS22302.1"/>
    </source>
</evidence>
<keyword evidence="2" id="KW-0645">Protease</keyword>
<sequence>MDAAKDMRTHNLRFLTSEQALADAATFINYYKQKNPSVSKSKWIVFGGSYSGSLAAWMRMKYPHLVTGAVASSAPMKAVINFKDYLAVVRESIGEKCTASIRSATEQLSNHLNNPSDWDLITKKFQLCDPLDAHKKNDVSNLISTLAGNVEGIVQYNKDNRAFEKAPATNITIDTICGIMNDVSSGEELTRYATVNKIIMDAYGQKCLDFKYNNFIESMRETNWTSGANGVYQSCK</sequence>
<comment type="caution">
    <text evidence="6">The sequence shown here is derived from an EMBL/GenBank/DDBJ whole genome shotgun (WGS) entry which is preliminary data.</text>
</comment>
<dbReference type="PANTHER" id="PTHR11010:SF117">
    <property type="entry name" value="SERINE PROTEASE 16"/>
    <property type="match status" value="1"/>
</dbReference>
<keyword evidence="7" id="KW-1185">Reference proteome</keyword>
<name>A0A443S457_9ACAR</name>
<keyword evidence="4" id="KW-0378">Hydrolase</keyword>
<dbReference type="OrthoDB" id="1735038at2759"/>
<evidence type="ECO:0000256" key="5">
    <source>
        <dbReference type="ARBA" id="ARBA00023180"/>
    </source>
</evidence>
<evidence type="ECO:0000256" key="4">
    <source>
        <dbReference type="ARBA" id="ARBA00022801"/>
    </source>
</evidence>
<evidence type="ECO:0000256" key="1">
    <source>
        <dbReference type="ARBA" id="ARBA00011079"/>
    </source>
</evidence>
<evidence type="ECO:0000313" key="7">
    <source>
        <dbReference type="Proteomes" id="UP000288716"/>
    </source>
</evidence>
<dbReference type="AlphaFoldDB" id="A0A443S457"/>
<keyword evidence="5" id="KW-0325">Glycoprotein</keyword>
<evidence type="ECO:0000256" key="3">
    <source>
        <dbReference type="ARBA" id="ARBA00022729"/>
    </source>
</evidence>
<dbReference type="InterPro" id="IPR029058">
    <property type="entry name" value="AB_hydrolase_fold"/>
</dbReference>
<accession>A0A443S457</accession>
<dbReference type="FunFam" id="1.20.120.980:FF:000003">
    <property type="entry name" value="Serine protease 16"/>
    <property type="match status" value="1"/>
</dbReference>
<keyword evidence="3" id="KW-0732">Signal</keyword>
<dbReference type="GO" id="GO:0008239">
    <property type="term" value="F:dipeptidyl-peptidase activity"/>
    <property type="evidence" value="ECO:0007669"/>
    <property type="project" value="TreeGrafter"/>
</dbReference>
<evidence type="ECO:0000256" key="2">
    <source>
        <dbReference type="ARBA" id="ARBA00022670"/>
    </source>
</evidence>
<protein>
    <submittedName>
        <fullName evidence="6">Serine carboxypeptidase S28-like protein</fullName>
    </submittedName>
</protein>
<dbReference type="GO" id="GO:0006508">
    <property type="term" value="P:proteolysis"/>
    <property type="evidence" value="ECO:0007669"/>
    <property type="project" value="UniProtKB-KW"/>
</dbReference>
<dbReference type="PANTHER" id="PTHR11010">
    <property type="entry name" value="PROTEASE S28 PRO-X CARBOXYPEPTIDASE-RELATED"/>
    <property type="match status" value="1"/>
</dbReference>
<reference evidence="6 7" key="1">
    <citation type="journal article" date="2018" name="Gigascience">
        <title>Genomes of trombidid mites reveal novel predicted allergens and laterally-transferred genes associated with secondary metabolism.</title>
        <authorList>
            <person name="Dong X."/>
            <person name="Chaisiri K."/>
            <person name="Xia D."/>
            <person name="Armstrong S.D."/>
            <person name="Fang Y."/>
            <person name="Donnelly M.J."/>
            <person name="Kadowaki T."/>
            <person name="McGarry J.W."/>
            <person name="Darby A.C."/>
            <person name="Makepeace B.L."/>
        </authorList>
    </citation>
    <scope>NUCLEOTIDE SEQUENCE [LARGE SCALE GENOMIC DNA]</scope>
    <source>
        <strain evidence="6">UoL-UT</strain>
    </source>
</reference>